<evidence type="ECO:0000313" key="2">
    <source>
        <dbReference type="EnsemblMetazoa" id="XP_038056291.1"/>
    </source>
</evidence>
<feature type="compositionally biased region" description="Basic and acidic residues" evidence="1">
    <location>
        <begin position="96"/>
        <end position="108"/>
    </location>
</feature>
<proteinExistence type="predicted"/>
<evidence type="ECO:0000256" key="1">
    <source>
        <dbReference type="SAM" id="MobiDB-lite"/>
    </source>
</evidence>
<feature type="compositionally biased region" description="Basic and acidic residues" evidence="1">
    <location>
        <begin position="57"/>
        <end position="79"/>
    </location>
</feature>
<evidence type="ECO:0000313" key="3">
    <source>
        <dbReference type="Proteomes" id="UP000887568"/>
    </source>
</evidence>
<dbReference type="EnsemblMetazoa" id="XM_038200363.1">
    <property type="protein sequence ID" value="XP_038056291.1"/>
    <property type="gene ID" value="LOC119728214"/>
</dbReference>
<feature type="compositionally biased region" description="Low complexity" evidence="1">
    <location>
        <begin position="632"/>
        <end position="645"/>
    </location>
</feature>
<accession>A0A913ZZ02</accession>
<keyword evidence="3" id="KW-1185">Reference proteome</keyword>
<organism evidence="2 3">
    <name type="scientific">Patiria miniata</name>
    <name type="common">Bat star</name>
    <name type="synonym">Asterina miniata</name>
    <dbReference type="NCBI Taxonomy" id="46514"/>
    <lineage>
        <taxon>Eukaryota</taxon>
        <taxon>Metazoa</taxon>
        <taxon>Echinodermata</taxon>
        <taxon>Eleutherozoa</taxon>
        <taxon>Asterozoa</taxon>
        <taxon>Asteroidea</taxon>
        <taxon>Valvatacea</taxon>
        <taxon>Valvatida</taxon>
        <taxon>Asterinidae</taxon>
        <taxon>Patiria</taxon>
    </lineage>
</organism>
<feature type="compositionally biased region" description="Low complexity" evidence="1">
    <location>
        <begin position="589"/>
        <end position="598"/>
    </location>
</feature>
<dbReference type="Proteomes" id="UP000887568">
    <property type="component" value="Unplaced"/>
</dbReference>
<dbReference type="OrthoDB" id="10032693at2759"/>
<dbReference type="RefSeq" id="XP_038056291.1">
    <property type="nucleotide sequence ID" value="XM_038200363.1"/>
</dbReference>
<sequence>MSSTVNTEIKMEISTLAKDGNETNTLGDGEEESQEHLEMTSSENKTCYDEDLTSQDRLSESPGKEIDEKYQGNNRKDAEGSGIPKMAETEGATVANKREDDAITKIESSETSEQNLKTQTTTSTKQEVGGTSPCSDVNPNDLQKTVDKPHDRSDKPTAETDNGLSKQPAKITQAIIIDLNIPQVTDPPQSRGHPIGLDRWTEGPGNNRHDRQGGGVCKSVDFSVPVSMDEVEAELARVVAGMTEDQSLFDPHECGRGATTNTPVTVMTDYAESVSQIQGRGLTTPLRENIYQHALSIMKKRCQSGRTATSNARTSYYRPKTPDNVVEENGMAFPNFSLPAVLANIDKPPLVQNPNCFFYVTQSRQHPIAPVKAWKGYEGNLYFQPVVCKKADLTPSTTPRENALNKATRRAYSTPHTKGNTADMAESQTVQLPQLPHTDGADGDNQTNIAPSVVGVRSVCSQRTTAPSRQKSFSRNASTGKSRASTARQLAILDKQAVFSRMDSNIREDIRWISGMDAMGTLHLGSLKLPRSTSHFYNNTGKHHKLKIQRGLVSHQLAAHDQSLPTLLGVHGGRLNDSADGVAKTKHLQSQYQSSKVSHSSDDEDRNIYSPNLYGGYSGPFTSVEQLRRDSSSSPRRGGSSPSSDMLLKDDSLHSLASVYKNPSNMPLCSSKEVLFRNREALFLTRPNYR</sequence>
<feature type="compositionally biased region" description="Basic and acidic residues" evidence="1">
    <location>
        <begin position="144"/>
        <end position="158"/>
    </location>
</feature>
<reference evidence="2" key="1">
    <citation type="submission" date="2022-11" db="UniProtKB">
        <authorList>
            <consortium name="EnsemblMetazoa"/>
        </authorList>
    </citation>
    <scope>IDENTIFICATION</scope>
</reference>
<protein>
    <submittedName>
        <fullName evidence="2">Uncharacterized protein</fullName>
    </submittedName>
</protein>
<dbReference type="OMA" id="IREDIRW"/>
<feature type="compositionally biased region" description="Polar residues" evidence="1">
    <location>
        <begin position="414"/>
        <end position="427"/>
    </location>
</feature>
<feature type="region of interest" description="Disordered" evidence="1">
    <location>
        <begin position="578"/>
        <end position="614"/>
    </location>
</feature>
<feature type="region of interest" description="Disordered" evidence="1">
    <location>
        <begin position="626"/>
        <end position="648"/>
    </location>
</feature>
<feature type="region of interest" description="Disordered" evidence="1">
    <location>
        <begin position="393"/>
        <end position="427"/>
    </location>
</feature>
<feature type="compositionally biased region" description="Polar residues" evidence="1">
    <location>
        <begin position="109"/>
        <end position="126"/>
    </location>
</feature>
<feature type="region of interest" description="Disordered" evidence="1">
    <location>
        <begin position="14"/>
        <end position="168"/>
    </location>
</feature>
<dbReference type="AlphaFoldDB" id="A0A913ZZ02"/>
<feature type="region of interest" description="Disordered" evidence="1">
    <location>
        <begin position="460"/>
        <end position="486"/>
    </location>
</feature>
<feature type="compositionally biased region" description="Polar residues" evidence="1">
    <location>
        <begin position="132"/>
        <end position="143"/>
    </location>
</feature>
<name>A0A913ZZ02_PATMI</name>
<dbReference type="GeneID" id="119728214"/>